<evidence type="ECO:0000313" key="3">
    <source>
        <dbReference type="Proteomes" id="UP000477782"/>
    </source>
</evidence>
<name>A0A6M0QQD6_9RHOB</name>
<dbReference type="AlphaFoldDB" id="A0A6M0QQD6"/>
<sequence length="175" mass="18713">MAEDTFSARLRGLRERNNWNARIMSEKTGIPKQTLESYMSLKAGPLPGLDALKKIALGLEVSLDWLVFGAQPVGDEVAQIVRLSAMSGALPCFELLLNKLQQGEAVLRSDGTLLGLTPQEWAADIGWRAGEKAKAITEAGTSRATLAVAERAMKSELEGVLKDRFGSGIGSATGN</sequence>
<dbReference type="GO" id="GO:0003677">
    <property type="term" value="F:DNA binding"/>
    <property type="evidence" value="ECO:0007669"/>
    <property type="project" value="InterPro"/>
</dbReference>
<gene>
    <name evidence="2" type="ORF">G4Z14_03345</name>
</gene>
<protein>
    <submittedName>
        <fullName evidence="2">Helix-turn-helix transcriptional regulator</fullName>
    </submittedName>
</protein>
<dbReference type="InterPro" id="IPR010982">
    <property type="entry name" value="Lambda_DNA-bd_dom_sf"/>
</dbReference>
<dbReference type="SMART" id="SM00530">
    <property type="entry name" value="HTH_XRE"/>
    <property type="match status" value="1"/>
</dbReference>
<dbReference type="RefSeq" id="WP_164623324.1">
    <property type="nucleotide sequence ID" value="NZ_JAAIVJ010000001.1"/>
</dbReference>
<feature type="domain" description="HTH cro/C1-type" evidence="1">
    <location>
        <begin position="10"/>
        <end position="66"/>
    </location>
</feature>
<accession>A0A6M0QQD6</accession>
<comment type="caution">
    <text evidence="2">The sequence shown here is derived from an EMBL/GenBank/DDBJ whole genome shotgun (WGS) entry which is preliminary data.</text>
</comment>
<dbReference type="EMBL" id="JAAIVJ010000001">
    <property type="protein sequence ID" value="NEY89321.1"/>
    <property type="molecule type" value="Genomic_DNA"/>
</dbReference>
<dbReference type="SUPFAM" id="SSF47413">
    <property type="entry name" value="lambda repressor-like DNA-binding domains"/>
    <property type="match status" value="1"/>
</dbReference>
<keyword evidence="3" id="KW-1185">Reference proteome</keyword>
<dbReference type="Proteomes" id="UP000477782">
    <property type="component" value="Unassembled WGS sequence"/>
</dbReference>
<dbReference type="Gene3D" id="1.10.260.40">
    <property type="entry name" value="lambda repressor-like DNA-binding domains"/>
    <property type="match status" value="1"/>
</dbReference>
<reference evidence="2 3" key="1">
    <citation type="submission" date="2020-02" db="EMBL/GenBank/DDBJ databases">
        <authorList>
            <person name="Chen W.-M."/>
        </authorList>
    </citation>
    <scope>NUCLEOTIDE SEQUENCE [LARGE SCALE GENOMIC DNA]</scope>
    <source>
        <strain evidence="2 3">KMS-5</strain>
    </source>
</reference>
<evidence type="ECO:0000313" key="2">
    <source>
        <dbReference type="EMBL" id="NEY89321.1"/>
    </source>
</evidence>
<proteinExistence type="predicted"/>
<organism evidence="2 3">
    <name type="scientific">Tabrizicola oligotrophica</name>
    <dbReference type="NCBI Taxonomy" id="2710650"/>
    <lineage>
        <taxon>Bacteria</taxon>
        <taxon>Pseudomonadati</taxon>
        <taxon>Pseudomonadota</taxon>
        <taxon>Alphaproteobacteria</taxon>
        <taxon>Rhodobacterales</taxon>
        <taxon>Paracoccaceae</taxon>
        <taxon>Tabrizicola</taxon>
    </lineage>
</organism>
<dbReference type="CDD" id="cd00093">
    <property type="entry name" value="HTH_XRE"/>
    <property type="match status" value="1"/>
</dbReference>
<dbReference type="PROSITE" id="PS50943">
    <property type="entry name" value="HTH_CROC1"/>
    <property type="match status" value="1"/>
</dbReference>
<evidence type="ECO:0000259" key="1">
    <source>
        <dbReference type="PROSITE" id="PS50943"/>
    </source>
</evidence>
<dbReference type="InterPro" id="IPR001387">
    <property type="entry name" value="Cro/C1-type_HTH"/>
</dbReference>